<organism evidence="10 11">
    <name type="scientific">Gymnopilus dilepis</name>
    <dbReference type="NCBI Taxonomy" id="231916"/>
    <lineage>
        <taxon>Eukaryota</taxon>
        <taxon>Fungi</taxon>
        <taxon>Dikarya</taxon>
        <taxon>Basidiomycota</taxon>
        <taxon>Agaricomycotina</taxon>
        <taxon>Agaricomycetes</taxon>
        <taxon>Agaricomycetidae</taxon>
        <taxon>Agaricales</taxon>
        <taxon>Agaricineae</taxon>
        <taxon>Hymenogastraceae</taxon>
        <taxon>Gymnopilus</taxon>
    </lineage>
</organism>
<feature type="compositionally biased region" description="Polar residues" evidence="7">
    <location>
        <begin position="19"/>
        <end position="29"/>
    </location>
</feature>
<evidence type="ECO:0000256" key="4">
    <source>
        <dbReference type="ARBA" id="ARBA00022692"/>
    </source>
</evidence>
<evidence type="ECO:0000259" key="9">
    <source>
        <dbReference type="PROSITE" id="PS50850"/>
    </source>
</evidence>
<dbReference type="SUPFAM" id="SSF103473">
    <property type="entry name" value="MFS general substrate transporter"/>
    <property type="match status" value="1"/>
</dbReference>
<comment type="subcellular location">
    <subcellularLocation>
        <location evidence="1">Endomembrane system</location>
        <topology evidence="1">Multi-pass membrane protein</topology>
    </subcellularLocation>
</comment>
<feature type="compositionally biased region" description="Polar residues" evidence="7">
    <location>
        <begin position="38"/>
        <end position="54"/>
    </location>
</feature>
<evidence type="ECO:0000313" key="10">
    <source>
        <dbReference type="EMBL" id="PPQ65344.1"/>
    </source>
</evidence>
<feature type="transmembrane region" description="Helical" evidence="8">
    <location>
        <begin position="69"/>
        <end position="87"/>
    </location>
</feature>
<dbReference type="PROSITE" id="PS50850">
    <property type="entry name" value="MFS"/>
    <property type="match status" value="1"/>
</dbReference>
<feature type="transmembrane region" description="Helical" evidence="8">
    <location>
        <begin position="135"/>
        <end position="154"/>
    </location>
</feature>
<protein>
    <recommendedName>
        <fullName evidence="9">Major facilitator superfamily (MFS) profile domain-containing protein</fullName>
    </recommendedName>
</protein>
<sequence length="265" mass="28279">MELNTLNPRKDPVDATVHSVPQTPQNLSKSRVDLTSVPTIGSTGRNGHASTNGHGSAGGELPITHQQKILARIQFLSLCWTLFLAGWNDGSTGPLLPRIQEVYHVGFTIVSLIFVFACVGFIAGAVSNIHLTDKLGFGKTIVFGSLCQIVAYAIQAGAPPFPVFVLAYTINGVGLALQDAQANGFVATLKDHPESKMGVLHAAYGLGAFASPLVATQFAQLPRWSFHYLASLGIAVSNTIILISVFKLQRQDGKTSFSSVQKYSD</sequence>
<evidence type="ECO:0000256" key="7">
    <source>
        <dbReference type="SAM" id="MobiDB-lite"/>
    </source>
</evidence>
<dbReference type="EMBL" id="NHYE01005655">
    <property type="protein sequence ID" value="PPQ65344.1"/>
    <property type="molecule type" value="Genomic_DNA"/>
</dbReference>
<evidence type="ECO:0000256" key="8">
    <source>
        <dbReference type="SAM" id="Phobius"/>
    </source>
</evidence>
<dbReference type="OrthoDB" id="413079at2759"/>
<dbReference type="InterPro" id="IPR036259">
    <property type="entry name" value="MFS_trans_sf"/>
</dbReference>
<feature type="region of interest" description="Disordered" evidence="7">
    <location>
        <begin position="38"/>
        <end position="57"/>
    </location>
</feature>
<accession>A0A409VGG3</accession>
<evidence type="ECO:0000256" key="6">
    <source>
        <dbReference type="ARBA" id="ARBA00023136"/>
    </source>
</evidence>
<dbReference type="InterPro" id="IPR011701">
    <property type="entry name" value="MFS"/>
</dbReference>
<evidence type="ECO:0000256" key="2">
    <source>
        <dbReference type="ARBA" id="ARBA00008335"/>
    </source>
</evidence>
<proteinExistence type="inferred from homology"/>
<dbReference type="PANTHER" id="PTHR23514">
    <property type="entry name" value="BYPASS OF STOP CODON PROTEIN 6"/>
    <property type="match status" value="1"/>
</dbReference>
<evidence type="ECO:0000256" key="5">
    <source>
        <dbReference type="ARBA" id="ARBA00022989"/>
    </source>
</evidence>
<keyword evidence="3" id="KW-0813">Transport</keyword>
<gene>
    <name evidence="10" type="ORF">CVT26_000057</name>
</gene>
<dbReference type="AlphaFoldDB" id="A0A409VGG3"/>
<feature type="transmembrane region" description="Helical" evidence="8">
    <location>
        <begin position="102"/>
        <end position="123"/>
    </location>
</feature>
<dbReference type="InterPro" id="IPR020846">
    <property type="entry name" value="MFS_dom"/>
</dbReference>
<feature type="region of interest" description="Disordered" evidence="7">
    <location>
        <begin position="1"/>
        <end position="32"/>
    </location>
</feature>
<keyword evidence="6 8" id="KW-0472">Membrane</keyword>
<dbReference type="InterPro" id="IPR051788">
    <property type="entry name" value="MFS_Transporter"/>
</dbReference>
<evidence type="ECO:0000256" key="3">
    <source>
        <dbReference type="ARBA" id="ARBA00022448"/>
    </source>
</evidence>
<feature type="domain" description="Major facilitator superfamily (MFS) profile" evidence="9">
    <location>
        <begin position="74"/>
        <end position="265"/>
    </location>
</feature>
<dbReference type="InParanoid" id="A0A409VGG3"/>
<comment type="caution">
    <text evidence="10">The sequence shown here is derived from an EMBL/GenBank/DDBJ whole genome shotgun (WGS) entry which is preliminary data.</text>
</comment>
<name>A0A409VGG3_9AGAR</name>
<feature type="transmembrane region" description="Helical" evidence="8">
    <location>
        <begin position="160"/>
        <end position="177"/>
    </location>
</feature>
<dbReference type="Proteomes" id="UP000284706">
    <property type="component" value="Unassembled WGS sequence"/>
</dbReference>
<keyword evidence="11" id="KW-1185">Reference proteome</keyword>
<dbReference type="GO" id="GO:0016020">
    <property type="term" value="C:membrane"/>
    <property type="evidence" value="ECO:0007669"/>
    <property type="project" value="TreeGrafter"/>
</dbReference>
<dbReference type="Pfam" id="PF07690">
    <property type="entry name" value="MFS_1"/>
    <property type="match status" value="1"/>
</dbReference>
<keyword evidence="5 8" id="KW-1133">Transmembrane helix</keyword>
<evidence type="ECO:0000313" key="11">
    <source>
        <dbReference type="Proteomes" id="UP000284706"/>
    </source>
</evidence>
<feature type="transmembrane region" description="Helical" evidence="8">
    <location>
        <begin position="225"/>
        <end position="246"/>
    </location>
</feature>
<reference evidence="10 11" key="1">
    <citation type="journal article" date="2018" name="Evol. Lett.">
        <title>Horizontal gene cluster transfer increased hallucinogenic mushroom diversity.</title>
        <authorList>
            <person name="Reynolds H.T."/>
            <person name="Vijayakumar V."/>
            <person name="Gluck-Thaler E."/>
            <person name="Korotkin H.B."/>
            <person name="Matheny P.B."/>
            <person name="Slot J.C."/>
        </authorList>
    </citation>
    <scope>NUCLEOTIDE SEQUENCE [LARGE SCALE GENOMIC DNA]</scope>
    <source>
        <strain evidence="10 11">SRW20</strain>
    </source>
</reference>
<dbReference type="PANTHER" id="PTHR23514:SF3">
    <property type="entry name" value="BYPASS OF STOP CODON PROTEIN 6"/>
    <property type="match status" value="1"/>
</dbReference>
<dbReference type="STRING" id="231916.A0A409VGG3"/>
<keyword evidence="4 8" id="KW-0812">Transmembrane</keyword>
<dbReference type="GO" id="GO:0012505">
    <property type="term" value="C:endomembrane system"/>
    <property type="evidence" value="ECO:0007669"/>
    <property type="project" value="UniProtKB-SubCell"/>
</dbReference>
<dbReference type="Gene3D" id="1.20.1250.20">
    <property type="entry name" value="MFS general substrate transporter like domains"/>
    <property type="match status" value="1"/>
</dbReference>
<dbReference type="GO" id="GO:0022857">
    <property type="term" value="F:transmembrane transporter activity"/>
    <property type="evidence" value="ECO:0007669"/>
    <property type="project" value="InterPro"/>
</dbReference>
<comment type="similarity">
    <text evidence="2">Belongs to the major facilitator superfamily.</text>
</comment>
<evidence type="ECO:0000256" key="1">
    <source>
        <dbReference type="ARBA" id="ARBA00004127"/>
    </source>
</evidence>
<feature type="transmembrane region" description="Helical" evidence="8">
    <location>
        <begin position="198"/>
        <end position="219"/>
    </location>
</feature>